<feature type="chain" id="PRO_5015773034" description="Fibronectin type-III domain-containing protein" evidence="1">
    <location>
        <begin position="25"/>
        <end position="949"/>
    </location>
</feature>
<dbReference type="Pfam" id="PF13585">
    <property type="entry name" value="CHU_C"/>
    <property type="match status" value="1"/>
</dbReference>
<evidence type="ECO:0000259" key="2">
    <source>
        <dbReference type="SMART" id="SM00060"/>
    </source>
</evidence>
<dbReference type="InterPro" id="IPR026341">
    <property type="entry name" value="T9SS_type_B"/>
</dbReference>
<dbReference type="OrthoDB" id="1123245at2"/>
<dbReference type="InterPro" id="IPR036116">
    <property type="entry name" value="FN3_sf"/>
</dbReference>
<evidence type="ECO:0000256" key="1">
    <source>
        <dbReference type="SAM" id="SignalP"/>
    </source>
</evidence>
<dbReference type="InterPro" id="IPR003961">
    <property type="entry name" value="FN3_dom"/>
</dbReference>
<keyword evidence="4" id="KW-1185">Reference proteome</keyword>
<accession>A0A2S7IRU9</accession>
<gene>
    <name evidence="3" type="ORF">C5O19_12735</name>
</gene>
<feature type="domain" description="Fibronectin type-III" evidence="2">
    <location>
        <begin position="521"/>
        <end position="614"/>
    </location>
</feature>
<name>A0A2S7IRU9_9BACT</name>
<dbReference type="SUPFAM" id="SSF49265">
    <property type="entry name" value="Fibronectin type III"/>
    <property type="match status" value="1"/>
</dbReference>
<dbReference type="CDD" id="cd00063">
    <property type="entry name" value="FN3"/>
    <property type="match status" value="1"/>
</dbReference>
<feature type="domain" description="Fibronectin type-III" evidence="2">
    <location>
        <begin position="615"/>
        <end position="713"/>
    </location>
</feature>
<keyword evidence="1" id="KW-0732">Signal</keyword>
<organism evidence="3 4">
    <name type="scientific">Siphonobacter curvatus</name>
    <dbReference type="NCBI Taxonomy" id="2094562"/>
    <lineage>
        <taxon>Bacteria</taxon>
        <taxon>Pseudomonadati</taxon>
        <taxon>Bacteroidota</taxon>
        <taxon>Cytophagia</taxon>
        <taxon>Cytophagales</taxon>
        <taxon>Cytophagaceae</taxon>
        <taxon>Siphonobacter</taxon>
    </lineage>
</organism>
<dbReference type="Proteomes" id="UP000239590">
    <property type="component" value="Unassembled WGS sequence"/>
</dbReference>
<evidence type="ECO:0000313" key="3">
    <source>
        <dbReference type="EMBL" id="PQA60443.1"/>
    </source>
</evidence>
<dbReference type="Gene3D" id="2.60.40.4070">
    <property type="match status" value="1"/>
</dbReference>
<protein>
    <recommendedName>
        <fullName evidence="2">Fibronectin type-III domain-containing protein</fullName>
    </recommendedName>
</protein>
<reference evidence="4" key="1">
    <citation type="submission" date="2018-02" db="EMBL/GenBank/DDBJ databases">
        <title>Genome sequencing of Solimonas sp. HR-BB.</title>
        <authorList>
            <person name="Lee Y."/>
            <person name="Jeon C.O."/>
        </authorList>
    </citation>
    <scope>NUCLEOTIDE SEQUENCE [LARGE SCALE GENOMIC DNA]</scope>
    <source>
        <strain evidence="4">HR-U</strain>
    </source>
</reference>
<feature type="domain" description="Fibronectin type-III" evidence="2">
    <location>
        <begin position="407"/>
        <end position="500"/>
    </location>
</feature>
<dbReference type="RefSeq" id="WP_104712747.1">
    <property type="nucleotide sequence ID" value="NZ_PTRA01000001.1"/>
</dbReference>
<dbReference type="InterPro" id="IPR013783">
    <property type="entry name" value="Ig-like_fold"/>
</dbReference>
<sequence length="949" mass="104486">MRTLYRLFGLLVFTICGLTSTAWATHVRAGEITSRRISSTSLTYELTLTIYCDYQFGKAATDGTAAGGVKFCYGDGTPIQTTPLFTQGLPNGGLVDVGNSTVRLIFRTTHTFSAPGTYTVSVGIDNRNKGTLNITNGNSDSYPFFVESTLAINSFLGLNSTPVMLNPPVDFEACAGQRYIHNPSAFDADGDSLAYRLTQNKSTLVGESCNGFVIPSIVYPNDIPNCNDRNEANTGAAGYTINATTGDLIWDAPSCPGQYNAAFIIEEWRNGVKIGEITRDMQIIVRDCQNKRPTLEVPDEICVEAGSTATFNVRATDPDGNRLTITSTGGVYQQTPLGVNLIQPPFATFTTPTQPQASPATGTFSWQTNCTQVRQLPYEVLFKVRDHPGSVQPYLVDSKTVKVRVVAPAPKNLRSEPSGTGYVLNWDAYPCQITGAQIVIYRRQGCTNLTPDICKPGPPPGYVEVGRVPATQTTYTDNSTGLRPNTEYSYRIVASFPGPNNLTQFTSTFSNQACQRLPNQALYITNVTVDETSTTQGQITVKWTRPEGTGARQYRILRATGLNGTAYTQVGTINTNLSAPRTNDTIYVDRGLNTEANAYRYRVDVFNGTTRQDSSQAASSVRLSGNGQSRAVQLSWQANVPWSNDNQTHRIYRQVRPGVYNLIQQVAVQGPGTYTYTDNGRDNVTSDGDVSTTLSADSTYCYRVETVGTYNDPTIHGGLLYNFSQRLCLTPTDTTRPCPPVLTLDQLDCATYVQGICEEGPYSNKLSWTDATTGPNGAACDPNIVQYNIYYKRYGDTGDFEKIGETKSPPSRNFTHDNLSSYAGCYYVTSVNRFGTESVPSNTVCQDNCTDYSLPNVITPNSDGKNDTFEPIRCPRFVKNVRFRVYNRWGVKVYESNDNVLIEWDGRTDSGKELAAGTYYYEAQVTYERLNRADENRPAILKSWVQIIR</sequence>
<proteinExistence type="predicted"/>
<evidence type="ECO:0000313" key="4">
    <source>
        <dbReference type="Proteomes" id="UP000239590"/>
    </source>
</evidence>
<dbReference type="EMBL" id="PTRA01000001">
    <property type="protein sequence ID" value="PQA60443.1"/>
    <property type="molecule type" value="Genomic_DNA"/>
</dbReference>
<dbReference type="SMART" id="SM00060">
    <property type="entry name" value="FN3"/>
    <property type="match status" value="3"/>
</dbReference>
<dbReference type="NCBIfam" id="TIGR04131">
    <property type="entry name" value="Bac_Flav_CTERM"/>
    <property type="match status" value="1"/>
</dbReference>
<feature type="signal peptide" evidence="1">
    <location>
        <begin position="1"/>
        <end position="24"/>
    </location>
</feature>
<dbReference type="Gene3D" id="2.60.40.10">
    <property type="entry name" value="Immunoglobulins"/>
    <property type="match status" value="4"/>
</dbReference>
<dbReference type="AlphaFoldDB" id="A0A2S7IRU9"/>
<comment type="caution">
    <text evidence="3">The sequence shown here is derived from an EMBL/GenBank/DDBJ whole genome shotgun (WGS) entry which is preliminary data.</text>
</comment>